<dbReference type="OrthoDB" id="9805770at2"/>
<dbReference type="Pfam" id="PF00198">
    <property type="entry name" value="2-oxoacid_dh"/>
    <property type="match status" value="1"/>
</dbReference>
<comment type="cofactor">
    <cofactor evidence="1">
        <name>(R)-lipoate</name>
        <dbReference type="ChEBI" id="CHEBI:83088"/>
    </cofactor>
</comment>
<keyword evidence="2 7" id="KW-0808">Transferase</keyword>
<evidence type="ECO:0000313" key="8">
    <source>
        <dbReference type="Proteomes" id="UP000254792"/>
    </source>
</evidence>
<dbReference type="InterPro" id="IPR023213">
    <property type="entry name" value="CAT-like_dom_sf"/>
</dbReference>
<dbReference type="GO" id="GO:0031405">
    <property type="term" value="F:lipoic acid binding"/>
    <property type="evidence" value="ECO:0007669"/>
    <property type="project" value="TreeGrafter"/>
</dbReference>
<evidence type="ECO:0000256" key="3">
    <source>
        <dbReference type="ARBA" id="ARBA00023315"/>
    </source>
</evidence>
<proteinExistence type="predicted"/>
<dbReference type="KEGG" id="salx:SALLE_v1c07290"/>
<evidence type="ECO:0000313" key="7">
    <source>
        <dbReference type="EMBL" id="AXK51399.1"/>
    </source>
</evidence>
<dbReference type="GO" id="GO:0005737">
    <property type="term" value="C:cytoplasm"/>
    <property type="evidence" value="ECO:0007669"/>
    <property type="project" value="TreeGrafter"/>
</dbReference>
<feature type="domain" description="2-oxoacid dehydrogenase acyltransferase catalytic" evidence="6">
    <location>
        <begin position="751"/>
        <end position="979"/>
    </location>
</feature>
<keyword evidence="3" id="KW-0012">Acyltransferase</keyword>
<dbReference type="AlphaFoldDB" id="A0A345Z470"/>
<feature type="region of interest" description="Disordered" evidence="5">
    <location>
        <begin position="349"/>
        <end position="375"/>
    </location>
</feature>
<dbReference type="GO" id="GO:0016407">
    <property type="term" value="F:acetyltransferase activity"/>
    <property type="evidence" value="ECO:0007669"/>
    <property type="project" value="TreeGrafter"/>
</dbReference>
<dbReference type="PANTHER" id="PTHR43178">
    <property type="entry name" value="DIHYDROLIPOAMIDE ACETYLTRANSFERASE COMPONENT OF PYRUVATE DEHYDROGENASE COMPLEX"/>
    <property type="match status" value="1"/>
</dbReference>
<keyword evidence="7" id="KW-0670">Pyruvate</keyword>
<name>A0A345Z470_9MOLU</name>
<dbReference type="SUPFAM" id="SSF52777">
    <property type="entry name" value="CoA-dependent acyltransferases"/>
    <property type="match status" value="1"/>
</dbReference>
<dbReference type="EMBL" id="CP031376">
    <property type="protein sequence ID" value="AXK51399.1"/>
    <property type="molecule type" value="Genomic_DNA"/>
</dbReference>
<dbReference type="InterPro" id="IPR050743">
    <property type="entry name" value="2-oxoacid_DH_E2_comp"/>
</dbReference>
<dbReference type="CDD" id="cd06849">
    <property type="entry name" value="lipoyl_domain"/>
    <property type="match status" value="1"/>
</dbReference>
<dbReference type="SUPFAM" id="SSF51230">
    <property type="entry name" value="Single hybrid motif"/>
    <property type="match status" value="1"/>
</dbReference>
<protein>
    <submittedName>
        <fullName evidence="7">Pyruvate dehydrogenase E2 component (Dihydrolipoamide acetyltransferase)</fullName>
    </submittedName>
</protein>
<dbReference type="Gene3D" id="3.30.559.10">
    <property type="entry name" value="Chloramphenicol acetyltransferase-like domain"/>
    <property type="match status" value="1"/>
</dbReference>
<reference evidence="7 8" key="1">
    <citation type="submission" date="2018-07" db="EMBL/GenBank/DDBJ databases">
        <title>Complete genome sequence of Spiroplasma alleghenense PLHS-1 (ATCC 51752).</title>
        <authorList>
            <person name="Chou L."/>
            <person name="Lee T.-Y."/>
            <person name="Tsai Y.-M."/>
            <person name="Kuo C.-H."/>
        </authorList>
    </citation>
    <scope>NUCLEOTIDE SEQUENCE [LARGE SCALE GENOMIC DNA]</scope>
    <source>
        <strain evidence="7 8">PLHS-1</strain>
    </source>
</reference>
<dbReference type="InterPro" id="IPR001078">
    <property type="entry name" value="2-oxoacid_DH_actylTfrase"/>
</dbReference>
<evidence type="ECO:0000259" key="6">
    <source>
        <dbReference type="Pfam" id="PF00198"/>
    </source>
</evidence>
<dbReference type="Proteomes" id="UP000254792">
    <property type="component" value="Chromosome"/>
</dbReference>
<evidence type="ECO:0000256" key="4">
    <source>
        <dbReference type="SAM" id="Coils"/>
    </source>
</evidence>
<evidence type="ECO:0000256" key="5">
    <source>
        <dbReference type="SAM" id="MobiDB-lite"/>
    </source>
</evidence>
<organism evidence="7 8">
    <name type="scientific">Spiroplasma alleghenense</name>
    <dbReference type="NCBI Taxonomy" id="216931"/>
    <lineage>
        <taxon>Bacteria</taxon>
        <taxon>Bacillati</taxon>
        <taxon>Mycoplasmatota</taxon>
        <taxon>Mollicutes</taxon>
        <taxon>Entomoplasmatales</taxon>
        <taxon>Spiroplasmataceae</taxon>
        <taxon>Spiroplasma</taxon>
    </lineage>
</organism>
<dbReference type="Gene3D" id="2.40.50.100">
    <property type="match status" value="1"/>
</dbReference>
<evidence type="ECO:0000256" key="2">
    <source>
        <dbReference type="ARBA" id="ARBA00022679"/>
    </source>
</evidence>
<dbReference type="InterPro" id="IPR011053">
    <property type="entry name" value="Single_hybrid_motif"/>
</dbReference>
<accession>A0A345Z470</accession>
<keyword evidence="8" id="KW-1185">Reference proteome</keyword>
<dbReference type="PANTHER" id="PTHR43178:SF5">
    <property type="entry name" value="LIPOAMIDE ACYLTRANSFERASE COMPONENT OF BRANCHED-CHAIN ALPHA-KETO ACID DEHYDROGENASE COMPLEX, MITOCHONDRIAL"/>
    <property type="match status" value="1"/>
</dbReference>
<gene>
    <name evidence="7" type="primary">pdhC</name>
    <name evidence="7" type="ORF">SALLE_v1c07290</name>
</gene>
<sequence length="980" mass="112405">MVHLRARNLPSKGVLKEWLFSENKIKIGQDFALVETSKGEFTIKSNYSGVIVKTIKLGSTVKNGSIIANITVDEDQEIIEQPSKNNFKNSSTKESIEEPEIEEKFDIEIPMNIPISETSKFQDAEDYRDDFSGAVLYDKNYMAVTPFSSTRDDIVDSEEKLNKLEDAKGLDKFAQMRKNIADSIKNSPAAANNKTQNDDPNLVKLKNEEVFNDSKMFQIDNSTGSSKFRKIIEARKAKLLKENDFKEIPEEEKIKSAMDRLDSNGRPMIMRNIINDRMKRLNESGGDPHALEEPNFVAPKVIRNNPEPKAKVVEDLEGESMWTSKKPQSHNDLEDEDFLIDSHDLDTHGQVQLPKKSPSQLLEEKKKSGDDGSYNYKKMASLYDDQRRESIISSRTQKDDIKNRMKAIMDDKNPVFNNNHDEFDADNLELINSLPILIDDVPERFLKKVESFDSKTGKKILRNYTDTKEGQHDFEQWMENENLSKHVDKDLEDIEKLLETDPEVFRKEKENKIALDKENQEKETQRVIDEAIAKAQKSLLKAEELKRQEEKIQQEKANFELSQLKNENAKLEEQLNLNKKTSKYLEGEIDNLKNQLKSVDKLENVVESMRQNNTKIPEKNNDEFFNKMMQYIMMQNMMQSIGGAKKNQDFDMDAQIRDAIQKNMKEFYNTFDSVKSSNTNGHNSDFNLKPEPEFKEFINPLTNQKMYQNQSLQDVQMEQEMFKNQQANFINLNPKQNLDYLNQDYTKNLSENREDISLTRYPAVKSMLLSQNYIPPLSISTEIDMTAILKLKHVLKKTDPTGLAFSTIAFIAKAVSLALEQYPKINSTYDPTTNQQIVKNYHNIGLATETSEGIVVPVLKFVEKLTVKQVAIDIREMTNRLRRGELFNYETTGSTITLANYGNVGAIHATPTIFYPNAAVIGIGKVIKKPIVVEKEKLAIKAIMSISLTVDQRIIDASESGRFLSSLKEILEKPELLMMN</sequence>
<evidence type="ECO:0000256" key="1">
    <source>
        <dbReference type="ARBA" id="ARBA00001938"/>
    </source>
</evidence>
<keyword evidence="4" id="KW-0175">Coiled coil</keyword>
<feature type="coiled-coil region" evidence="4">
    <location>
        <begin position="505"/>
        <end position="612"/>
    </location>
</feature>